<evidence type="ECO:0000256" key="3">
    <source>
        <dbReference type="ARBA" id="ARBA00022801"/>
    </source>
</evidence>
<evidence type="ECO:0000313" key="6">
    <source>
        <dbReference type="EMBL" id="MFC5386268.1"/>
    </source>
</evidence>
<keyword evidence="3 6" id="KW-0378">Hydrolase</keyword>
<reference evidence="7" key="1">
    <citation type="journal article" date="2019" name="Int. J. Syst. Evol. Microbiol.">
        <title>The Global Catalogue of Microorganisms (GCM) 10K type strain sequencing project: providing services to taxonomists for standard genome sequencing and annotation.</title>
        <authorList>
            <consortium name="The Broad Institute Genomics Platform"/>
            <consortium name="The Broad Institute Genome Sequencing Center for Infectious Disease"/>
            <person name="Wu L."/>
            <person name="Ma J."/>
        </authorList>
    </citation>
    <scope>NUCLEOTIDE SEQUENCE [LARGE SCALE GENOMIC DNA]</scope>
    <source>
        <strain evidence="7">CGMCC 4.1415</strain>
    </source>
</reference>
<dbReference type="SUPFAM" id="SSF55811">
    <property type="entry name" value="Nudix"/>
    <property type="match status" value="1"/>
</dbReference>
<evidence type="ECO:0000256" key="2">
    <source>
        <dbReference type="ARBA" id="ARBA00022723"/>
    </source>
</evidence>
<feature type="domain" description="Nudix hydrolase" evidence="5">
    <location>
        <begin position="16"/>
        <end position="148"/>
    </location>
</feature>
<dbReference type="PROSITE" id="PS51462">
    <property type="entry name" value="NUDIX"/>
    <property type="match status" value="1"/>
</dbReference>
<accession>A0ABW0H2J3</accession>
<comment type="caution">
    <text evidence="6">The sequence shown here is derived from an EMBL/GenBank/DDBJ whole genome shotgun (WGS) entry which is preliminary data.</text>
</comment>
<evidence type="ECO:0000256" key="1">
    <source>
        <dbReference type="ARBA" id="ARBA00001946"/>
    </source>
</evidence>
<dbReference type="CDD" id="cd04666">
    <property type="entry name" value="NUDIX_DIPP2_like_Nudt4"/>
    <property type="match status" value="1"/>
</dbReference>
<organism evidence="6 7">
    <name type="scientific">Aquamicrobium segne</name>
    <dbReference type="NCBI Taxonomy" id="469547"/>
    <lineage>
        <taxon>Bacteria</taxon>
        <taxon>Pseudomonadati</taxon>
        <taxon>Pseudomonadota</taxon>
        <taxon>Alphaproteobacteria</taxon>
        <taxon>Hyphomicrobiales</taxon>
        <taxon>Phyllobacteriaceae</taxon>
        <taxon>Aquamicrobium</taxon>
    </lineage>
</organism>
<keyword evidence="7" id="KW-1185">Reference proteome</keyword>
<keyword evidence="4" id="KW-0460">Magnesium</keyword>
<dbReference type="EMBL" id="JBHSLL010000025">
    <property type="protein sequence ID" value="MFC5386268.1"/>
    <property type="molecule type" value="Genomic_DNA"/>
</dbReference>
<proteinExistence type="predicted"/>
<keyword evidence="2" id="KW-0479">Metal-binding</keyword>
<dbReference type="InterPro" id="IPR047198">
    <property type="entry name" value="DDP-like_NUDIX"/>
</dbReference>
<dbReference type="Proteomes" id="UP001596016">
    <property type="component" value="Unassembled WGS sequence"/>
</dbReference>
<protein>
    <submittedName>
        <fullName evidence="6">NUDIX hydrolase</fullName>
    </submittedName>
</protein>
<sequence>MAKPKKQALRKARRGEKIRQVAAIPFRITAAGELEVMLVTSRETQRFILPKGWPMKGKSGRKTAAIEALEEAGVEGKTLPVPAGAYSYWKRLPSAFVRVNVTVYLLNVTRQLNHWPEAKSRKRAWLRPQQAATLIDEPELATLVRNLEVSALQEST</sequence>
<dbReference type="PANTHER" id="PTHR12629">
    <property type="entry name" value="DIPHOSPHOINOSITOL POLYPHOSPHATE PHOSPHOHYDROLASE"/>
    <property type="match status" value="1"/>
</dbReference>
<evidence type="ECO:0000256" key="4">
    <source>
        <dbReference type="ARBA" id="ARBA00022842"/>
    </source>
</evidence>
<dbReference type="Gene3D" id="3.90.79.10">
    <property type="entry name" value="Nucleoside Triphosphate Pyrophosphohydrolase"/>
    <property type="match status" value="1"/>
</dbReference>
<dbReference type="PANTHER" id="PTHR12629:SF0">
    <property type="entry name" value="DIPHOSPHOINOSITOL-POLYPHOSPHATE DIPHOSPHATASE"/>
    <property type="match status" value="1"/>
</dbReference>
<evidence type="ECO:0000313" key="7">
    <source>
        <dbReference type="Proteomes" id="UP001596016"/>
    </source>
</evidence>
<comment type="cofactor">
    <cofactor evidence="1">
        <name>Mg(2+)</name>
        <dbReference type="ChEBI" id="CHEBI:18420"/>
    </cofactor>
</comment>
<dbReference type="GO" id="GO:0016787">
    <property type="term" value="F:hydrolase activity"/>
    <property type="evidence" value="ECO:0007669"/>
    <property type="project" value="UniProtKB-KW"/>
</dbReference>
<gene>
    <name evidence="6" type="ORF">ACFPLB_09855</name>
</gene>
<evidence type="ECO:0000259" key="5">
    <source>
        <dbReference type="PROSITE" id="PS51462"/>
    </source>
</evidence>
<name>A0ABW0H2J3_9HYPH</name>
<dbReference type="InterPro" id="IPR015797">
    <property type="entry name" value="NUDIX_hydrolase-like_dom_sf"/>
</dbReference>
<dbReference type="RefSeq" id="WP_378229173.1">
    <property type="nucleotide sequence ID" value="NZ_JBHSLL010000025.1"/>
</dbReference>
<dbReference type="InterPro" id="IPR000086">
    <property type="entry name" value="NUDIX_hydrolase_dom"/>
</dbReference>